<dbReference type="RefSeq" id="WP_272748199.1">
    <property type="nucleotide sequence ID" value="NZ_JAQQKX010000008.1"/>
</dbReference>
<evidence type="ECO:0000313" key="4">
    <source>
        <dbReference type="EMBL" id="MDC7683734.1"/>
    </source>
</evidence>
<keyword evidence="3" id="KW-1133">Transmembrane helix</keyword>
<comment type="similarity">
    <text evidence="1">Belongs to the short-chain dehydrogenases/reductases (SDR) family.</text>
</comment>
<dbReference type="Gene3D" id="3.40.50.720">
    <property type="entry name" value="NAD(P)-binding Rossmann-like Domain"/>
    <property type="match status" value="1"/>
</dbReference>
<proteinExistence type="inferred from homology"/>
<dbReference type="EMBL" id="JAQQKX010000008">
    <property type="protein sequence ID" value="MDC7683734.1"/>
    <property type="molecule type" value="Genomic_DNA"/>
</dbReference>
<sequence>MKNPIDQTGRTVLVTGGTMGIGLACALAFAAQGAQTILTYRWGTADMDEVRAQFAAVGGLEPLILEADVSQEHDTKALMNAIADRFAHIDVLISNVAFAQRTEDFDAYSRRSLYRSIDYSAWPIASYTHAIKARLGRYPSHVIALSSDGPDGFFMNYDFVAASKSVLETFVRYMNFRLFDDGVKVNAIRSRLVRTASFDATFGETFHQFLESMGGFDDCYTTPEDVANVVLMVASGFCDAIGGQVIMVDKGFQFFDNLMGIAERARRKGKLLWAPQAE</sequence>
<keyword evidence="2" id="KW-0560">Oxidoreductase</keyword>
<dbReference type="PROSITE" id="PS51257">
    <property type="entry name" value="PROKAR_LIPOPROTEIN"/>
    <property type="match status" value="1"/>
</dbReference>
<keyword evidence="3" id="KW-0472">Membrane</keyword>
<evidence type="ECO:0000256" key="3">
    <source>
        <dbReference type="SAM" id="Phobius"/>
    </source>
</evidence>
<organism evidence="4 5">
    <name type="scientific">Asticcacaulis aquaticus</name>
    <dbReference type="NCBI Taxonomy" id="2984212"/>
    <lineage>
        <taxon>Bacteria</taxon>
        <taxon>Pseudomonadati</taxon>
        <taxon>Pseudomonadota</taxon>
        <taxon>Alphaproteobacteria</taxon>
        <taxon>Caulobacterales</taxon>
        <taxon>Caulobacteraceae</taxon>
        <taxon>Asticcacaulis</taxon>
    </lineage>
</organism>
<evidence type="ECO:0000256" key="2">
    <source>
        <dbReference type="ARBA" id="ARBA00023002"/>
    </source>
</evidence>
<evidence type="ECO:0000256" key="1">
    <source>
        <dbReference type="ARBA" id="ARBA00006484"/>
    </source>
</evidence>
<name>A0ABT5HUL1_9CAUL</name>
<reference evidence="4 5" key="1">
    <citation type="submission" date="2023-01" db="EMBL/GenBank/DDBJ databases">
        <title>Novel species of the genus Asticcacaulis isolated from rivers.</title>
        <authorList>
            <person name="Lu H."/>
        </authorList>
    </citation>
    <scope>NUCLEOTIDE SEQUENCE [LARGE SCALE GENOMIC DNA]</scope>
    <source>
        <strain evidence="4 5">BYS171W</strain>
    </source>
</reference>
<dbReference type="InterPro" id="IPR036291">
    <property type="entry name" value="NAD(P)-bd_dom_sf"/>
</dbReference>
<dbReference type="PANTHER" id="PTHR43669">
    <property type="entry name" value="5-KETO-D-GLUCONATE 5-REDUCTASE"/>
    <property type="match status" value="1"/>
</dbReference>
<dbReference type="PRINTS" id="PR00081">
    <property type="entry name" value="GDHRDH"/>
</dbReference>
<evidence type="ECO:0000313" key="5">
    <source>
        <dbReference type="Proteomes" id="UP001214854"/>
    </source>
</evidence>
<feature type="transmembrane region" description="Helical" evidence="3">
    <location>
        <begin position="12"/>
        <end position="31"/>
    </location>
</feature>
<dbReference type="SUPFAM" id="SSF51735">
    <property type="entry name" value="NAD(P)-binding Rossmann-fold domains"/>
    <property type="match status" value="1"/>
</dbReference>
<dbReference type="InterPro" id="IPR002347">
    <property type="entry name" value="SDR_fam"/>
</dbReference>
<dbReference type="PANTHER" id="PTHR43669:SF3">
    <property type="entry name" value="ALCOHOL DEHYDROGENASE, PUTATIVE (AFU_ORTHOLOGUE AFUA_3G03445)-RELATED"/>
    <property type="match status" value="1"/>
</dbReference>
<dbReference type="Pfam" id="PF13561">
    <property type="entry name" value="adh_short_C2"/>
    <property type="match status" value="1"/>
</dbReference>
<dbReference type="Proteomes" id="UP001214854">
    <property type="component" value="Unassembled WGS sequence"/>
</dbReference>
<keyword evidence="5" id="KW-1185">Reference proteome</keyword>
<keyword evidence="3" id="KW-0812">Transmembrane</keyword>
<comment type="caution">
    <text evidence="4">The sequence shown here is derived from an EMBL/GenBank/DDBJ whole genome shotgun (WGS) entry which is preliminary data.</text>
</comment>
<gene>
    <name evidence="4" type="ORF">PQU92_10635</name>
</gene>
<protein>
    <submittedName>
        <fullName evidence="4">SDR family oxidoreductase</fullName>
    </submittedName>
</protein>
<accession>A0ABT5HUL1</accession>